<dbReference type="PATRIC" id="fig|86416.3.peg.1680"/>
<dbReference type="OrthoDB" id="572713at2"/>
<proteinExistence type="predicted"/>
<dbReference type="eggNOG" id="ENOG5032RPV">
    <property type="taxonomic scope" value="Bacteria"/>
</dbReference>
<keyword evidence="2" id="KW-1185">Reference proteome</keyword>
<dbReference type="InterPro" id="IPR053860">
    <property type="entry name" value="DUF6932"/>
</dbReference>
<dbReference type="Proteomes" id="UP000013523">
    <property type="component" value="Chromosome"/>
</dbReference>
<dbReference type="HOGENOM" id="CLU_1514970_0_0_9"/>
<dbReference type="STRING" id="86416.Clopa_1704"/>
<sequence length="180" mass="21425">MKFNEFGLLPLGDYHMTIEELRNSILVIGPTGDIPWDVEWRRYLVDRLEILVNQLWKIDISEIYIDGSFVEEKAHPNDIDGYFECNYHDLADGTLQQNLNLLDKYKVWTWDSKSRRSYRGYSKRQLPMWHKYRIELYPHIGQISGIKDEYGNDLQFPAAFRKTRDSYMAKGIVKILKERS</sequence>
<evidence type="ECO:0000313" key="1">
    <source>
        <dbReference type="EMBL" id="AGK96626.1"/>
    </source>
</evidence>
<accession>R4K4I6</accession>
<dbReference type="KEGG" id="cpas:Clopa_1704"/>
<dbReference type="AlphaFoldDB" id="R4K4I6"/>
<evidence type="ECO:0000313" key="2">
    <source>
        <dbReference type="Proteomes" id="UP000013523"/>
    </source>
</evidence>
<dbReference type="RefSeq" id="WP_015614945.1">
    <property type="nucleotide sequence ID" value="NC_021182.1"/>
</dbReference>
<gene>
    <name evidence="1" type="ORF">Clopa_1704</name>
</gene>
<organism evidence="1 2">
    <name type="scientific">Clostridium pasteurianum BC1</name>
    <dbReference type="NCBI Taxonomy" id="86416"/>
    <lineage>
        <taxon>Bacteria</taxon>
        <taxon>Bacillati</taxon>
        <taxon>Bacillota</taxon>
        <taxon>Clostridia</taxon>
        <taxon>Eubacteriales</taxon>
        <taxon>Clostridiaceae</taxon>
        <taxon>Clostridium</taxon>
    </lineage>
</organism>
<name>R4K4I6_CLOPA</name>
<protein>
    <submittedName>
        <fullName evidence="1">Uncharacterized protein</fullName>
    </submittedName>
</protein>
<reference evidence="1 2" key="1">
    <citation type="submission" date="2012-01" db="EMBL/GenBank/DDBJ databases">
        <title>Complete sequence of chromosome of Clostridium pasteurianum BC1.</title>
        <authorList>
            <consortium name="US DOE Joint Genome Institute"/>
            <person name="Lucas S."/>
            <person name="Han J."/>
            <person name="Lapidus A."/>
            <person name="Cheng J.-F."/>
            <person name="Goodwin L."/>
            <person name="Pitluck S."/>
            <person name="Peters L."/>
            <person name="Mikhailova N."/>
            <person name="Teshima H."/>
            <person name="Detter J.C."/>
            <person name="Han C."/>
            <person name="Tapia R."/>
            <person name="Land M."/>
            <person name="Hauser L."/>
            <person name="Kyrpides N."/>
            <person name="Ivanova N."/>
            <person name="Pagani I."/>
            <person name="Dunn J."/>
            <person name="Taghavi S."/>
            <person name="Francis A."/>
            <person name="van der Lelie D."/>
            <person name="Woyke T."/>
        </authorList>
    </citation>
    <scope>NUCLEOTIDE SEQUENCE [LARGE SCALE GENOMIC DNA]</scope>
    <source>
        <strain evidence="1 2">BC1</strain>
    </source>
</reference>
<dbReference type="EMBL" id="CP003261">
    <property type="protein sequence ID" value="AGK96626.1"/>
    <property type="molecule type" value="Genomic_DNA"/>
</dbReference>
<dbReference type="Pfam" id="PF22014">
    <property type="entry name" value="DUF6932"/>
    <property type="match status" value="1"/>
</dbReference>